<gene>
    <name evidence="1" type="ORF">ACFQV2_05075</name>
</gene>
<comment type="caution">
    <text evidence="1">The sequence shown here is derived from an EMBL/GenBank/DDBJ whole genome shotgun (WGS) entry which is preliminary data.</text>
</comment>
<reference evidence="2" key="1">
    <citation type="journal article" date="2019" name="Int. J. Syst. Evol. Microbiol.">
        <title>The Global Catalogue of Microorganisms (GCM) 10K type strain sequencing project: providing services to taxonomists for standard genome sequencing and annotation.</title>
        <authorList>
            <consortium name="The Broad Institute Genomics Platform"/>
            <consortium name="The Broad Institute Genome Sequencing Center for Infectious Disease"/>
            <person name="Wu L."/>
            <person name="Ma J."/>
        </authorList>
    </citation>
    <scope>NUCLEOTIDE SEQUENCE [LARGE SCALE GENOMIC DNA]</scope>
    <source>
        <strain evidence="2">JCM 17695</strain>
    </source>
</reference>
<accession>A0ABW2TIP9</accession>
<keyword evidence="2" id="KW-1185">Reference proteome</keyword>
<proteinExistence type="predicted"/>
<sequence>MARLTGRRLPRTWTTNTRLARTRFTVAWLTSGRLAELGPPAPG</sequence>
<dbReference type="Proteomes" id="UP001596512">
    <property type="component" value="Unassembled WGS sequence"/>
</dbReference>
<protein>
    <submittedName>
        <fullName evidence="1">Uncharacterized protein</fullName>
    </submittedName>
</protein>
<evidence type="ECO:0000313" key="2">
    <source>
        <dbReference type="Proteomes" id="UP001596512"/>
    </source>
</evidence>
<organism evidence="1 2">
    <name type="scientific">Actinokineospora soli</name>
    <dbReference type="NCBI Taxonomy" id="1048753"/>
    <lineage>
        <taxon>Bacteria</taxon>
        <taxon>Bacillati</taxon>
        <taxon>Actinomycetota</taxon>
        <taxon>Actinomycetes</taxon>
        <taxon>Pseudonocardiales</taxon>
        <taxon>Pseudonocardiaceae</taxon>
        <taxon>Actinokineospora</taxon>
    </lineage>
</organism>
<evidence type="ECO:0000313" key="1">
    <source>
        <dbReference type="EMBL" id="MFC7613088.1"/>
    </source>
</evidence>
<dbReference type="EMBL" id="JBHTEY010000004">
    <property type="protein sequence ID" value="MFC7613088.1"/>
    <property type="molecule type" value="Genomic_DNA"/>
</dbReference>
<name>A0ABW2TIP9_9PSEU</name>